<dbReference type="SUPFAM" id="SSF101148">
    <property type="entry name" value="Plant invertase/pectin methylesterase inhibitor"/>
    <property type="match status" value="1"/>
</dbReference>
<dbReference type="GO" id="GO:0004857">
    <property type="term" value="F:enzyme inhibitor activity"/>
    <property type="evidence" value="ECO:0007669"/>
    <property type="project" value="InterPro"/>
</dbReference>
<dbReference type="SMR" id="A0A6G9W445"/>
<evidence type="ECO:0000259" key="3">
    <source>
        <dbReference type="SMART" id="SM00856"/>
    </source>
</evidence>
<keyword evidence="2" id="KW-0812">Transmembrane</keyword>
<evidence type="ECO:0000313" key="4">
    <source>
        <dbReference type="EMBL" id="QIR83195.1"/>
    </source>
</evidence>
<feature type="transmembrane region" description="Helical" evidence="2">
    <location>
        <begin position="102"/>
        <end position="126"/>
    </location>
</feature>
<dbReference type="Pfam" id="PF04043">
    <property type="entry name" value="PMEI"/>
    <property type="match status" value="1"/>
</dbReference>
<keyword evidence="2" id="KW-1133">Transmembrane helix</keyword>
<organism evidence="4">
    <name type="scientific">Cunninghamia lanceolata</name>
    <name type="common">China fir</name>
    <name type="synonym">Pinus lanceolata</name>
    <dbReference type="NCBI Taxonomy" id="28977"/>
    <lineage>
        <taxon>Eukaryota</taxon>
        <taxon>Viridiplantae</taxon>
        <taxon>Streptophyta</taxon>
        <taxon>Embryophyta</taxon>
        <taxon>Tracheophyta</taxon>
        <taxon>Spermatophyta</taxon>
        <taxon>Pinopsida</taxon>
        <taxon>Pinidae</taxon>
        <taxon>Conifers II</taxon>
        <taxon>Cupressales</taxon>
        <taxon>Cupressaceae</taxon>
        <taxon>Cunninghamia</taxon>
    </lineage>
</organism>
<keyword evidence="1" id="KW-0732">Signal</keyword>
<name>A0A6G9W445_CUNLA</name>
<dbReference type="InterPro" id="IPR035513">
    <property type="entry name" value="Invertase/methylesterase_inhib"/>
</dbReference>
<protein>
    <submittedName>
        <fullName evidence="4">Pectin methylesterase inhibitor 1</fullName>
    </submittedName>
</protein>
<dbReference type="AlphaFoldDB" id="A0A6G9W445"/>
<dbReference type="InterPro" id="IPR006501">
    <property type="entry name" value="Pectinesterase_inhib_dom"/>
</dbReference>
<dbReference type="EMBL" id="MK585504">
    <property type="protein sequence ID" value="QIR83195.1"/>
    <property type="molecule type" value="mRNA"/>
</dbReference>
<dbReference type="CDD" id="cd15798">
    <property type="entry name" value="PMEI-like_3"/>
    <property type="match status" value="1"/>
</dbReference>
<keyword evidence="2" id="KW-0472">Membrane</keyword>
<reference evidence="4" key="1">
    <citation type="submission" date="2019-03" db="EMBL/GenBank/DDBJ databases">
        <title>Molecular characterization of PME/PMEI genes and their involvement in root border cells releasing of Chinese fir.</title>
        <authorList>
            <person name="Lu W."/>
        </authorList>
    </citation>
    <scope>NUCLEOTIDE SEQUENCE</scope>
</reference>
<sequence length="321" mass="35941">MLISPLPTVIYRNQAFDIIENGVRHATPRRRTISHHVDHFFRIHFPKFNNNRLSSASLLTRMKKQQFAVMDEGEMHSLKNYEKIGRPLSGGHETARQWRKKALVVFLIMCSIVLAVVAIFVGIGFFRSRNVLQDEETGLGGTRSSDLIESVCNKTLYFEACNSSLSSYPAAARANMPELARIAVEVSLKDAKGTADLSRKLKGNADGALQVCVEVLQNTVDELNASISVFARPNWKRRTEDVKAWLSAALTYPSTCIEGFEDVDEHMPVSLKQKLDNLSQLISNSLAIFNYVSAAEESRGTQKISQRNRRLLTYDGDFSVG</sequence>
<dbReference type="Gene3D" id="1.20.140.40">
    <property type="entry name" value="Invertase/pectin methylesterase inhibitor family protein"/>
    <property type="match status" value="1"/>
</dbReference>
<dbReference type="SMART" id="SM00856">
    <property type="entry name" value="PMEI"/>
    <property type="match status" value="1"/>
</dbReference>
<dbReference type="InterPro" id="IPR051955">
    <property type="entry name" value="PME_Inhibitor"/>
</dbReference>
<dbReference type="PANTHER" id="PTHR31080:SF296">
    <property type="entry name" value="OS05G0360900 PROTEIN"/>
    <property type="match status" value="1"/>
</dbReference>
<feature type="domain" description="Pectinesterase inhibitor" evidence="3">
    <location>
        <begin position="143"/>
        <end position="288"/>
    </location>
</feature>
<evidence type="ECO:0000256" key="2">
    <source>
        <dbReference type="SAM" id="Phobius"/>
    </source>
</evidence>
<accession>A0A6G9W445</accession>
<evidence type="ECO:0000256" key="1">
    <source>
        <dbReference type="ARBA" id="ARBA00022729"/>
    </source>
</evidence>
<proteinExistence type="evidence at transcript level"/>
<dbReference type="PANTHER" id="PTHR31080">
    <property type="entry name" value="PECTINESTERASE INHIBITOR-LIKE"/>
    <property type="match status" value="1"/>
</dbReference>
<dbReference type="NCBIfam" id="TIGR01614">
    <property type="entry name" value="PME_inhib"/>
    <property type="match status" value="1"/>
</dbReference>
<gene>
    <name evidence="4" type="primary">PMEI1</name>
</gene>